<comment type="caution">
    <text evidence="1">The sequence shown here is derived from an EMBL/GenBank/DDBJ whole genome shotgun (WGS) entry which is preliminary data.</text>
</comment>
<dbReference type="Proteomes" id="UP000821865">
    <property type="component" value="Chromosome 3"/>
</dbReference>
<reference evidence="1" key="1">
    <citation type="submission" date="2020-05" db="EMBL/GenBank/DDBJ databases">
        <title>Large-scale comparative analyses of tick genomes elucidate their genetic diversity and vector capacities.</title>
        <authorList>
            <person name="Jia N."/>
            <person name="Wang J."/>
            <person name="Shi W."/>
            <person name="Du L."/>
            <person name="Sun Y."/>
            <person name="Zhan W."/>
            <person name="Jiang J."/>
            <person name="Wang Q."/>
            <person name="Zhang B."/>
            <person name="Ji P."/>
            <person name="Sakyi L.B."/>
            <person name="Cui X."/>
            <person name="Yuan T."/>
            <person name="Jiang B."/>
            <person name="Yang W."/>
            <person name="Lam T.T.-Y."/>
            <person name="Chang Q."/>
            <person name="Ding S."/>
            <person name="Wang X."/>
            <person name="Zhu J."/>
            <person name="Ruan X."/>
            <person name="Zhao L."/>
            <person name="Wei J."/>
            <person name="Que T."/>
            <person name="Du C."/>
            <person name="Cheng J."/>
            <person name="Dai P."/>
            <person name="Han X."/>
            <person name="Huang E."/>
            <person name="Gao Y."/>
            <person name="Liu J."/>
            <person name="Shao H."/>
            <person name="Ye R."/>
            <person name="Li L."/>
            <person name="Wei W."/>
            <person name="Wang X."/>
            <person name="Wang C."/>
            <person name="Yang T."/>
            <person name="Huo Q."/>
            <person name="Li W."/>
            <person name="Guo W."/>
            <person name="Chen H."/>
            <person name="Zhou L."/>
            <person name="Ni X."/>
            <person name="Tian J."/>
            <person name="Zhou Y."/>
            <person name="Sheng Y."/>
            <person name="Liu T."/>
            <person name="Pan Y."/>
            <person name="Xia L."/>
            <person name="Li J."/>
            <person name="Zhao F."/>
            <person name="Cao W."/>
        </authorList>
    </citation>
    <scope>NUCLEOTIDE SEQUENCE</scope>
    <source>
        <strain evidence="1">Dsil-2018</strain>
    </source>
</reference>
<evidence type="ECO:0000313" key="1">
    <source>
        <dbReference type="EMBL" id="KAH7959406.1"/>
    </source>
</evidence>
<keyword evidence="2" id="KW-1185">Reference proteome</keyword>
<accession>A0ACB8D4X3</accession>
<name>A0ACB8D4X3_DERSI</name>
<organism evidence="1 2">
    <name type="scientific">Dermacentor silvarum</name>
    <name type="common">Tick</name>
    <dbReference type="NCBI Taxonomy" id="543639"/>
    <lineage>
        <taxon>Eukaryota</taxon>
        <taxon>Metazoa</taxon>
        <taxon>Ecdysozoa</taxon>
        <taxon>Arthropoda</taxon>
        <taxon>Chelicerata</taxon>
        <taxon>Arachnida</taxon>
        <taxon>Acari</taxon>
        <taxon>Parasitiformes</taxon>
        <taxon>Ixodida</taxon>
        <taxon>Ixodoidea</taxon>
        <taxon>Ixodidae</taxon>
        <taxon>Rhipicephalinae</taxon>
        <taxon>Dermacentor</taxon>
    </lineage>
</organism>
<dbReference type="EMBL" id="CM023472">
    <property type="protein sequence ID" value="KAH7959406.1"/>
    <property type="molecule type" value="Genomic_DNA"/>
</dbReference>
<sequence length="129" mass="14603">MNEGCRPYATRLQSYLHFYLDTRGVSTFEDLVKLLVADQWKKNLSEATLRYVTLQEGKAWLKAPGLAALLRTFEEAPGMNSAGKQVKQKPAESQSGIVKPGVQPRNDDRQGSSRHRDKCQVQKLLLMRL</sequence>
<gene>
    <name evidence="1" type="ORF">HPB49_010910</name>
</gene>
<proteinExistence type="predicted"/>
<evidence type="ECO:0000313" key="2">
    <source>
        <dbReference type="Proteomes" id="UP000821865"/>
    </source>
</evidence>
<protein>
    <submittedName>
        <fullName evidence="1">Uncharacterized protein</fullName>
    </submittedName>
</protein>